<dbReference type="RefSeq" id="WP_183068856.1">
    <property type="nucleotide sequence ID" value="NZ_CP102516.1"/>
</dbReference>
<accession>A0ABY5QA78</accession>
<reference evidence="1" key="1">
    <citation type="submission" date="2022-08" db="EMBL/GenBank/DDBJ databases">
        <authorList>
            <person name="Tian L."/>
        </authorList>
    </citation>
    <scope>NUCLEOTIDE SEQUENCE</scope>
    <source>
        <strain evidence="1">CM253</strain>
        <plasmid evidence="1">psa3239</plasmid>
    </source>
</reference>
<organism evidence="1 2">
    <name type="scientific">Streptomyces yangpuensis</name>
    <dbReference type="NCBI Taxonomy" id="1648182"/>
    <lineage>
        <taxon>Bacteria</taxon>
        <taxon>Bacillati</taxon>
        <taxon>Actinomycetota</taxon>
        <taxon>Actinomycetes</taxon>
        <taxon>Kitasatosporales</taxon>
        <taxon>Streptomycetaceae</taxon>
        <taxon>Streptomyces</taxon>
    </lineage>
</organism>
<keyword evidence="1" id="KW-0614">Plasmid</keyword>
<proteinExistence type="predicted"/>
<gene>
    <name evidence="1" type="ORF">NRK68_35390</name>
</gene>
<evidence type="ECO:0000313" key="1">
    <source>
        <dbReference type="EMBL" id="UUY52550.1"/>
    </source>
</evidence>
<protein>
    <submittedName>
        <fullName evidence="1">Uncharacterized protein</fullName>
    </submittedName>
</protein>
<dbReference type="EMBL" id="CP102516">
    <property type="protein sequence ID" value="UUY52550.1"/>
    <property type="molecule type" value="Genomic_DNA"/>
</dbReference>
<name>A0ABY5QA78_9ACTN</name>
<evidence type="ECO:0000313" key="2">
    <source>
        <dbReference type="Proteomes" id="UP001057738"/>
    </source>
</evidence>
<dbReference type="Proteomes" id="UP001057738">
    <property type="component" value="Plasmid psa3239"/>
</dbReference>
<dbReference type="GeneID" id="95578826"/>
<geneLocation type="plasmid" evidence="1 2">
    <name>psa3239</name>
</geneLocation>
<sequence>MTDSSDHWVRFDPAGCAHSSAYVTEAGLLAEDAYKTFVPQLADRRGRPPRAGLWCRLTHPDWLTQAGPCFYGTCRHQAAAKTTEVRGLTMRQPWAWALLHGKAVENRSWPAVGPASAPPRVPGIVRPRNLYAEWKINVAESER</sequence>
<keyword evidence="2" id="KW-1185">Reference proteome</keyword>